<evidence type="ECO:0000313" key="3">
    <source>
        <dbReference type="Proteomes" id="UP000626026"/>
    </source>
</evidence>
<dbReference type="PANTHER" id="PTHR43233">
    <property type="entry name" value="FAMILY N-ACETYLTRANSFERASE, PUTATIVE (AFU_ORTHOLOGUE AFUA_6G03350)-RELATED"/>
    <property type="match status" value="1"/>
</dbReference>
<sequence>MLPFETAPFEHPHGAYRLSTDRRCLDMGRICAFLIEESYWALGLDRALIERSIAGSLPFGAYAADGAMVGFARVVTDGALFAYLRDVFVLPPHRGQGLGRALGAAALAHPDLRTVRNWMLATRDAHGVYASLGFAPVRDPSIYMQLRPSPPDQEPMP</sequence>
<feature type="domain" description="N-acetyltransferase" evidence="1">
    <location>
        <begin position="16"/>
        <end position="149"/>
    </location>
</feature>
<dbReference type="Proteomes" id="UP000626026">
    <property type="component" value="Unassembled WGS sequence"/>
</dbReference>
<organism evidence="2 3">
    <name type="scientific">Teichococcus aerophilus</name>
    <dbReference type="NCBI Taxonomy" id="1224513"/>
    <lineage>
        <taxon>Bacteria</taxon>
        <taxon>Pseudomonadati</taxon>
        <taxon>Pseudomonadota</taxon>
        <taxon>Alphaproteobacteria</taxon>
        <taxon>Acetobacterales</taxon>
        <taxon>Roseomonadaceae</taxon>
        <taxon>Roseomonas</taxon>
    </lineage>
</organism>
<dbReference type="PANTHER" id="PTHR43233:SF1">
    <property type="entry name" value="FAMILY N-ACETYLTRANSFERASE, PUTATIVE (AFU_ORTHOLOGUE AFUA_6G03350)-RELATED"/>
    <property type="match status" value="1"/>
</dbReference>
<keyword evidence="3" id="KW-1185">Reference proteome</keyword>
<dbReference type="Pfam" id="PF13508">
    <property type="entry name" value="Acetyltransf_7"/>
    <property type="match status" value="1"/>
</dbReference>
<dbReference type="EMBL" id="JACTVA010000001">
    <property type="protein sequence ID" value="MBC9205315.1"/>
    <property type="molecule type" value="Genomic_DNA"/>
</dbReference>
<name>A0ABR7RGT6_9PROT</name>
<dbReference type="InterPro" id="IPR053144">
    <property type="entry name" value="Acetyltransferase_Butenolide"/>
</dbReference>
<dbReference type="Gene3D" id="3.40.630.30">
    <property type="match status" value="1"/>
</dbReference>
<protein>
    <submittedName>
        <fullName evidence="2">GNAT family N-acetyltransferase</fullName>
    </submittedName>
</protein>
<evidence type="ECO:0000313" key="2">
    <source>
        <dbReference type="EMBL" id="MBC9205315.1"/>
    </source>
</evidence>
<dbReference type="InterPro" id="IPR016181">
    <property type="entry name" value="Acyl_CoA_acyltransferase"/>
</dbReference>
<accession>A0ABR7RGT6</accession>
<dbReference type="CDD" id="cd04301">
    <property type="entry name" value="NAT_SF"/>
    <property type="match status" value="1"/>
</dbReference>
<evidence type="ECO:0000259" key="1">
    <source>
        <dbReference type="PROSITE" id="PS51186"/>
    </source>
</evidence>
<dbReference type="PROSITE" id="PS51186">
    <property type="entry name" value="GNAT"/>
    <property type="match status" value="1"/>
</dbReference>
<gene>
    <name evidence="2" type="ORF">IBL26_00590</name>
</gene>
<dbReference type="InterPro" id="IPR000182">
    <property type="entry name" value="GNAT_dom"/>
</dbReference>
<proteinExistence type="predicted"/>
<comment type="caution">
    <text evidence="2">The sequence shown here is derived from an EMBL/GenBank/DDBJ whole genome shotgun (WGS) entry which is preliminary data.</text>
</comment>
<reference evidence="2 3" key="1">
    <citation type="journal article" date="2013" name="Int. J. Syst. Evol. Microbiol.">
        <title>Roseomonas aerophila sp. nov., isolated from air.</title>
        <authorList>
            <person name="Kim S.J."/>
            <person name="Weon H.Y."/>
            <person name="Ahn J.H."/>
            <person name="Hong S.B."/>
            <person name="Seok S.J."/>
            <person name="Whang K.S."/>
            <person name="Kwon S.W."/>
        </authorList>
    </citation>
    <scope>NUCLEOTIDE SEQUENCE [LARGE SCALE GENOMIC DNA]</scope>
    <source>
        <strain evidence="2 3">NBRC 108923</strain>
    </source>
</reference>
<dbReference type="SUPFAM" id="SSF55729">
    <property type="entry name" value="Acyl-CoA N-acyltransferases (Nat)"/>
    <property type="match status" value="1"/>
</dbReference>